<keyword evidence="6 7" id="KW-0472">Membrane</keyword>
<dbReference type="PANTHER" id="PTHR43744:SF9">
    <property type="entry name" value="POLYGALACTURONAN_RHAMNOGALACTURONAN TRANSPORT SYSTEM PERMEASE PROTEIN YTCP"/>
    <property type="match status" value="1"/>
</dbReference>
<keyword evidence="10" id="KW-1185">Reference proteome</keyword>
<evidence type="ECO:0000256" key="2">
    <source>
        <dbReference type="ARBA" id="ARBA00022448"/>
    </source>
</evidence>
<dbReference type="Pfam" id="PF00528">
    <property type="entry name" value="BPD_transp_1"/>
    <property type="match status" value="1"/>
</dbReference>
<feature type="transmembrane region" description="Helical" evidence="7">
    <location>
        <begin position="12"/>
        <end position="34"/>
    </location>
</feature>
<dbReference type="RefSeq" id="WP_138001812.1">
    <property type="nucleotide sequence ID" value="NZ_QGQD01000017.1"/>
</dbReference>
<feature type="transmembrane region" description="Helical" evidence="7">
    <location>
        <begin position="141"/>
        <end position="159"/>
    </location>
</feature>
<feature type="transmembrane region" description="Helical" evidence="7">
    <location>
        <begin position="73"/>
        <end position="97"/>
    </location>
</feature>
<comment type="similarity">
    <text evidence="7">Belongs to the binding-protein-dependent transport system permease family.</text>
</comment>
<organism evidence="9 10">
    <name type="scientific">Robinsoniella peoriensis</name>
    <dbReference type="NCBI Taxonomy" id="180332"/>
    <lineage>
        <taxon>Bacteria</taxon>
        <taxon>Bacillati</taxon>
        <taxon>Bacillota</taxon>
        <taxon>Clostridia</taxon>
        <taxon>Lachnospirales</taxon>
        <taxon>Lachnospiraceae</taxon>
        <taxon>Robinsoniella</taxon>
    </lineage>
</organism>
<accession>A0A4U8QP86</accession>
<evidence type="ECO:0000313" key="9">
    <source>
        <dbReference type="EMBL" id="TLD02376.1"/>
    </source>
</evidence>
<keyword evidence="3" id="KW-1003">Cell membrane</keyword>
<reference evidence="9 10" key="1">
    <citation type="journal article" date="2019" name="Anaerobe">
        <title>Detection of Robinsoniella peoriensis in multiple bone samples of a trauma patient.</title>
        <authorList>
            <person name="Schrottner P."/>
            <person name="Hartwich K."/>
            <person name="Bunk B."/>
            <person name="Schober I."/>
            <person name="Helbig S."/>
            <person name="Rudolph W.W."/>
            <person name="Gunzer F."/>
        </authorList>
    </citation>
    <scope>NUCLEOTIDE SEQUENCE [LARGE SCALE GENOMIC DNA]</scope>
    <source>
        <strain evidence="9 10">DSM 106044</strain>
    </source>
</reference>
<evidence type="ECO:0000256" key="6">
    <source>
        <dbReference type="ARBA" id="ARBA00023136"/>
    </source>
</evidence>
<keyword evidence="2 7" id="KW-0813">Transport</keyword>
<comment type="subcellular location">
    <subcellularLocation>
        <location evidence="1 7">Cell membrane</location>
        <topology evidence="1 7">Multi-pass membrane protein</topology>
    </subcellularLocation>
</comment>
<feature type="transmembrane region" description="Helical" evidence="7">
    <location>
        <begin position="264"/>
        <end position="285"/>
    </location>
</feature>
<protein>
    <submittedName>
        <fullName evidence="9">L-arabinose transport system permease protein AraQ</fullName>
    </submittedName>
</protein>
<keyword evidence="4 7" id="KW-0812">Transmembrane</keyword>
<dbReference type="SUPFAM" id="SSF161098">
    <property type="entry name" value="MetI-like"/>
    <property type="match status" value="1"/>
</dbReference>
<feature type="transmembrane region" description="Helical" evidence="7">
    <location>
        <begin position="109"/>
        <end position="129"/>
    </location>
</feature>
<sequence length="300" mass="33676">MFHSKKNKRYQFIINLLLIIVTLSIILPFLLVFISSITDENTLIREGYSFFPKQLSLYAYQYIIQQGDKILRAYGITIIVTLLGTVVNISMSALMAYPLSVKTLPHRRAITFFVFFTMLFNGGLVPSYLMYVNYFQIKNTIFALLVPNLLLSANNILLIRTYFTGSIPDALYEAAKIDGATHFQIFGKIVIPLGKPILVTMGLFSGLAYWNDWTNGLYYLSGNSGQKLYGIQNLLNQMITDIQYLASGKVAGNIGAEVAKMPTISIRMAIAFIAMLPLFLIYPFLQKYFSEGITLGAVKG</sequence>
<dbReference type="PROSITE" id="PS50928">
    <property type="entry name" value="ABC_TM1"/>
    <property type="match status" value="1"/>
</dbReference>
<dbReference type="Proteomes" id="UP000306509">
    <property type="component" value="Unassembled WGS sequence"/>
</dbReference>
<evidence type="ECO:0000256" key="5">
    <source>
        <dbReference type="ARBA" id="ARBA00022989"/>
    </source>
</evidence>
<feature type="transmembrane region" description="Helical" evidence="7">
    <location>
        <begin position="189"/>
        <end position="210"/>
    </location>
</feature>
<dbReference type="GO" id="GO:0005886">
    <property type="term" value="C:plasma membrane"/>
    <property type="evidence" value="ECO:0007669"/>
    <property type="project" value="UniProtKB-SubCell"/>
</dbReference>
<dbReference type="Gene3D" id="1.10.3720.10">
    <property type="entry name" value="MetI-like"/>
    <property type="match status" value="1"/>
</dbReference>
<feature type="domain" description="ABC transmembrane type-1" evidence="8">
    <location>
        <begin position="74"/>
        <end position="285"/>
    </location>
</feature>
<gene>
    <name evidence="9" type="primary">araQ_7</name>
    <name evidence="9" type="ORF">DSM106044_00758</name>
</gene>
<evidence type="ECO:0000256" key="4">
    <source>
        <dbReference type="ARBA" id="ARBA00022692"/>
    </source>
</evidence>
<dbReference type="PANTHER" id="PTHR43744">
    <property type="entry name" value="ABC TRANSPORTER PERMEASE PROTEIN MG189-RELATED-RELATED"/>
    <property type="match status" value="1"/>
</dbReference>
<proteinExistence type="inferred from homology"/>
<keyword evidence="5 7" id="KW-1133">Transmembrane helix</keyword>
<dbReference type="STRING" id="180332.GCA_000797495_00227"/>
<evidence type="ECO:0000256" key="1">
    <source>
        <dbReference type="ARBA" id="ARBA00004651"/>
    </source>
</evidence>
<comment type="caution">
    <text evidence="9">The sequence shown here is derived from an EMBL/GenBank/DDBJ whole genome shotgun (WGS) entry which is preliminary data.</text>
</comment>
<dbReference type="EMBL" id="QGQD01000017">
    <property type="protein sequence ID" value="TLD02376.1"/>
    <property type="molecule type" value="Genomic_DNA"/>
</dbReference>
<dbReference type="GO" id="GO:0055085">
    <property type="term" value="P:transmembrane transport"/>
    <property type="evidence" value="ECO:0007669"/>
    <property type="project" value="InterPro"/>
</dbReference>
<evidence type="ECO:0000256" key="3">
    <source>
        <dbReference type="ARBA" id="ARBA00022475"/>
    </source>
</evidence>
<dbReference type="CDD" id="cd06261">
    <property type="entry name" value="TM_PBP2"/>
    <property type="match status" value="1"/>
</dbReference>
<dbReference type="InterPro" id="IPR035906">
    <property type="entry name" value="MetI-like_sf"/>
</dbReference>
<evidence type="ECO:0000313" key="10">
    <source>
        <dbReference type="Proteomes" id="UP000306509"/>
    </source>
</evidence>
<dbReference type="AlphaFoldDB" id="A0A4U8QP86"/>
<name>A0A4U8QP86_9FIRM</name>
<dbReference type="InterPro" id="IPR000515">
    <property type="entry name" value="MetI-like"/>
</dbReference>
<evidence type="ECO:0000256" key="7">
    <source>
        <dbReference type="RuleBase" id="RU363032"/>
    </source>
</evidence>
<evidence type="ECO:0000259" key="8">
    <source>
        <dbReference type="PROSITE" id="PS50928"/>
    </source>
</evidence>